<keyword evidence="3" id="KW-0540">Nuclease</keyword>
<organism evidence="3 4">
    <name type="scientific">Escherichia phage Skarpretter</name>
    <dbReference type="NCBI Taxonomy" id="2488654"/>
    <lineage>
        <taxon>Viruses</taxon>
        <taxon>Duplodnaviria</taxon>
        <taxon>Heunggongvirae</taxon>
        <taxon>Uroviricota</taxon>
        <taxon>Caudoviricetes</taxon>
        <taxon>Skarprettervirus</taxon>
        <taxon>Skarprettervirus skarpretter</taxon>
    </lineage>
</organism>
<keyword evidence="4" id="KW-1185">Reference proteome</keyword>
<feature type="region of interest" description="Disordered" evidence="1">
    <location>
        <begin position="46"/>
        <end position="66"/>
    </location>
</feature>
<protein>
    <submittedName>
        <fullName evidence="3">Exonuclease</fullName>
    </submittedName>
</protein>
<dbReference type="Proteomes" id="UP000279721">
    <property type="component" value="Segment"/>
</dbReference>
<dbReference type="KEGG" id="vg:55008192"/>
<keyword evidence="3" id="KW-0378">Hydrolase</keyword>
<dbReference type="GO" id="GO:0004527">
    <property type="term" value="F:exonuclease activity"/>
    <property type="evidence" value="ECO:0007669"/>
    <property type="project" value="UniProtKB-KW"/>
</dbReference>
<evidence type="ECO:0000313" key="4">
    <source>
        <dbReference type="Proteomes" id="UP000279721"/>
    </source>
</evidence>
<feature type="compositionally biased region" description="Basic and acidic residues" evidence="1">
    <location>
        <begin position="47"/>
        <end position="59"/>
    </location>
</feature>
<evidence type="ECO:0000313" key="3">
    <source>
        <dbReference type="EMBL" id="AZF88647.1"/>
    </source>
</evidence>
<evidence type="ECO:0000256" key="1">
    <source>
        <dbReference type="SAM" id="MobiDB-lite"/>
    </source>
</evidence>
<dbReference type="InterPro" id="IPR024432">
    <property type="entry name" value="Put_RecE_PDDEXK-like_dom"/>
</dbReference>
<dbReference type="Pfam" id="PF12684">
    <property type="entry name" value="DUF3799"/>
    <property type="match status" value="1"/>
</dbReference>
<accession>A0A3G8F369</accession>
<dbReference type="GeneID" id="55008192"/>
<sequence length="334" mass="38125">MSDIYCQVYQADELTNDAYHEETDHVSGSSLHMMLKNSMAGWRFQKKKDEAEKAKEKESNGAAQKPLAFGTTGHTCMLEPSRFEAEFYRMPDPADYPKALTSVAAVCSWLKEKGVGGYSGKKMPDLYPLVDMTGEDVIIWQRLWEQHQKLAGDREQVPAKDYDRVLMMREVLLNNHDYSQIIYDGVPELSIFTEIDGVKIKVRLDRVTKDAALVDYKTTQSAEPEKFGRLAFDNGYWLKMALQHDAFEIAYGQKPSSTNLLAQEKEEPYLAMMYALTPEQLMVGRMQYKTALQMYKACRDLDVWPGYAGGVASMSLPTPGYIQARYKEYFKVEV</sequence>
<dbReference type="Gene3D" id="3.90.320.10">
    <property type="match status" value="1"/>
</dbReference>
<dbReference type="RefSeq" id="YP_009816880.1">
    <property type="nucleotide sequence ID" value="NC_048112.1"/>
</dbReference>
<reference evidence="4" key="1">
    <citation type="submission" date="2018-10" db="EMBL/GenBank/DDBJ databases">
        <authorList>
            <person name="Olsen N.S."/>
            <person name="Kot W."/>
            <person name="Hansen L.H."/>
        </authorList>
    </citation>
    <scope>NUCLEOTIDE SEQUENCE [LARGE SCALE GENOMIC DNA]</scope>
</reference>
<dbReference type="InterPro" id="IPR011604">
    <property type="entry name" value="PDDEXK-like_dom_sf"/>
</dbReference>
<feature type="domain" description="Putative exodeoxyribonuclease 8 PDDEXK-like" evidence="2">
    <location>
        <begin position="53"/>
        <end position="314"/>
    </location>
</feature>
<proteinExistence type="predicted"/>
<keyword evidence="3" id="KW-0269">Exonuclease</keyword>
<evidence type="ECO:0000259" key="2">
    <source>
        <dbReference type="Pfam" id="PF12684"/>
    </source>
</evidence>
<dbReference type="EMBL" id="MK105855">
    <property type="protein sequence ID" value="AZF88647.1"/>
    <property type="molecule type" value="Genomic_DNA"/>
</dbReference>
<name>A0A3G8F369_9CAUD</name>